<evidence type="ECO:0000313" key="7">
    <source>
        <dbReference type="EMBL" id="VDP72442.1"/>
    </source>
</evidence>
<feature type="domain" description="EGF-like" evidence="6">
    <location>
        <begin position="138"/>
        <end position="174"/>
    </location>
</feature>
<evidence type="ECO:0000256" key="5">
    <source>
        <dbReference type="SAM" id="MobiDB-lite"/>
    </source>
</evidence>
<evidence type="ECO:0000256" key="3">
    <source>
        <dbReference type="ARBA" id="ARBA00023157"/>
    </source>
</evidence>
<dbReference type="WBParaSite" id="ECPE_0000439901-mRNA-1">
    <property type="protein sequence ID" value="ECPE_0000439901-mRNA-1"/>
    <property type="gene ID" value="ECPE_0000439901"/>
</dbReference>
<feature type="disulfide bond" evidence="4">
    <location>
        <begin position="142"/>
        <end position="152"/>
    </location>
</feature>
<dbReference type="Pfam" id="PF25024">
    <property type="entry name" value="EGF_TEN"/>
    <property type="match status" value="1"/>
</dbReference>
<evidence type="ECO:0000259" key="6">
    <source>
        <dbReference type="PROSITE" id="PS50026"/>
    </source>
</evidence>
<dbReference type="SUPFAM" id="SSF57196">
    <property type="entry name" value="EGF/Laminin"/>
    <property type="match status" value="2"/>
</dbReference>
<dbReference type="PANTHER" id="PTHR11219:SF69">
    <property type="entry name" value="TENEURIN-A"/>
    <property type="match status" value="1"/>
</dbReference>
<reference evidence="9" key="1">
    <citation type="submission" date="2016-06" db="UniProtKB">
        <authorList>
            <consortium name="WormBaseParasite"/>
        </authorList>
    </citation>
    <scope>IDENTIFICATION</scope>
</reference>
<evidence type="ECO:0000313" key="9">
    <source>
        <dbReference type="WBParaSite" id="ECPE_0000439901-mRNA-1"/>
    </source>
</evidence>
<keyword evidence="2" id="KW-0677">Repeat</keyword>
<gene>
    <name evidence="7" type="ORF">ECPE_LOCUS4387</name>
</gene>
<comment type="caution">
    <text evidence="4">Lacks conserved residue(s) required for the propagation of feature annotation.</text>
</comment>
<reference evidence="7 8" key="2">
    <citation type="submission" date="2018-11" db="EMBL/GenBank/DDBJ databases">
        <authorList>
            <consortium name="Pathogen Informatics"/>
        </authorList>
    </citation>
    <scope>NUCLEOTIDE SEQUENCE [LARGE SCALE GENOMIC DNA]</scope>
    <source>
        <strain evidence="7 8">Egypt</strain>
    </source>
</reference>
<sequence length="297" mass="31812">MDGSCQCYPEWKGRECEILWSECADPTCSGHGQCVTGECHCYDGYGGESCEQRTCISSNCTGHGVCTDGTCRCFSGWSGAACDIPVPVMHTASLNSAAFSTERDAMGSHPPGTNRPTTSSGSSRGGSDSTRAQLDERVLKSCDLDCGSHAQCVLNKADQPLCQCEPGWSGLLCDRKLCDPRCFDHGHCSNGTCVCQVGWNGKHCTLDGCPDQCSGVGRCLADLDGLYSCHCPPERKGSACQAKVELICDDQEDNDEDHSPPTCWDLKSQLRTLGCTLVPDLISQLLSLVHGKANSRY</sequence>
<protein>
    <submittedName>
        <fullName evidence="9">EGF-like domain-containing protein</fullName>
    </submittedName>
</protein>
<dbReference type="SMART" id="SM00181">
    <property type="entry name" value="EGF"/>
    <property type="match status" value="5"/>
</dbReference>
<evidence type="ECO:0000256" key="1">
    <source>
        <dbReference type="ARBA" id="ARBA00022536"/>
    </source>
</evidence>
<dbReference type="FunFam" id="2.10.25.10:FF:000021">
    <property type="entry name" value="Teneurin transmembrane protein 2"/>
    <property type="match status" value="2"/>
</dbReference>
<feature type="disulfide bond" evidence="4">
    <location>
        <begin position="209"/>
        <end position="219"/>
    </location>
</feature>
<feature type="region of interest" description="Disordered" evidence="5">
    <location>
        <begin position="101"/>
        <end position="130"/>
    </location>
</feature>
<keyword evidence="8" id="KW-1185">Reference proteome</keyword>
<dbReference type="AlphaFoldDB" id="A0A183ABQ2"/>
<name>A0A183ABQ2_9TREM</name>
<keyword evidence="1 4" id="KW-0245">EGF-like domain</keyword>
<dbReference type="Proteomes" id="UP000272942">
    <property type="component" value="Unassembled WGS sequence"/>
</dbReference>
<dbReference type="InterPro" id="IPR000742">
    <property type="entry name" value="EGF"/>
</dbReference>
<dbReference type="PROSITE" id="PS00022">
    <property type="entry name" value="EGF_1"/>
    <property type="match status" value="4"/>
</dbReference>
<dbReference type="EMBL" id="UZAN01041245">
    <property type="protein sequence ID" value="VDP72442.1"/>
    <property type="molecule type" value="Genomic_DNA"/>
</dbReference>
<accession>A0A183ABQ2</accession>
<feature type="disulfide bond" evidence="4">
    <location>
        <begin position="164"/>
        <end position="173"/>
    </location>
</feature>
<dbReference type="Gene3D" id="2.10.25.10">
    <property type="entry name" value="Laminin"/>
    <property type="match status" value="4"/>
</dbReference>
<dbReference type="PROSITE" id="PS01186">
    <property type="entry name" value="EGF_2"/>
    <property type="match status" value="2"/>
</dbReference>
<dbReference type="GO" id="GO:0008045">
    <property type="term" value="P:motor neuron axon guidance"/>
    <property type="evidence" value="ECO:0007669"/>
    <property type="project" value="TreeGrafter"/>
</dbReference>
<proteinExistence type="predicted"/>
<evidence type="ECO:0000256" key="2">
    <source>
        <dbReference type="ARBA" id="ARBA00022737"/>
    </source>
</evidence>
<feature type="domain" description="EGF-like" evidence="6">
    <location>
        <begin position="205"/>
        <end position="241"/>
    </location>
</feature>
<dbReference type="InterPro" id="IPR051216">
    <property type="entry name" value="Teneurin"/>
</dbReference>
<dbReference type="PANTHER" id="PTHR11219">
    <property type="entry name" value="TENEURIN AND N-ACETYLGLUCOSAMINE-1-PHOSPHODIESTER ALPHA-N-ACETYLGLUCOSAMINIDASE"/>
    <property type="match status" value="1"/>
</dbReference>
<keyword evidence="3 4" id="KW-1015">Disulfide bond</keyword>
<organism evidence="9">
    <name type="scientific">Echinostoma caproni</name>
    <dbReference type="NCBI Taxonomy" id="27848"/>
    <lineage>
        <taxon>Eukaryota</taxon>
        <taxon>Metazoa</taxon>
        <taxon>Spiralia</taxon>
        <taxon>Lophotrochozoa</taxon>
        <taxon>Platyhelminthes</taxon>
        <taxon>Trematoda</taxon>
        <taxon>Digenea</taxon>
        <taxon>Plagiorchiida</taxon>
        <taxon>Echinostomata</taxon>
        <taxon>Echinostomatoidea</taxon>
        <taxon>Echinostomatidae</taxon>
        <taxon>Echinostoma</taxon>
    </lineage>
</organism>
<feature type="disulfide bond" evidence="4">
    <location>
        <begin position="231"/>
        <end position="240"/>
    </location>
</feature>
<evidence type="ECO:0000313" key="8">
    <source>
        <dbReference type="Proteomes" id="UP000272942"/>
    </source>
</evidence>
<dbReference type="PROSITE" id="PS50026">
    <property type="entry name" value="EGF_3"/>
    <property type="match status" value="2"/>
</dbReference>
<dbReference type="OrthoDB" id="192253at2759"/>
<evidence type="ECO:0000256" key="4">
    <source>
        <dbReference type="PROSITE-ProRule" id="PRU00076"/>
    </source>
</evidence>
<feature type="compositionally biased region" description="Low complexity" evidence="5">
    <location>
        <begin position="110"/>
        <end position="130"/>
    </location>
</feature>